<proteinExistence type="predicted"/>
<keyword evidence="1" id="KW-0614">Plasmid</keyword>
<protein>
    <submittedName>
        <fullName evidence="1">Uncharacterized protein</fullName>
    </submittedName>
</protein>
<dbReference type="Proteomes" id="UP000016944">
    <property type="component" value="Plasmid IRBL74_p"/>
</dbReference>
<name>U4QI85_9HYPH</name>
<dbReference type="RefSeq" id="WP_022557390.1">
    <property type="nucleotide sequence ID" value="NC_022536.1"/>
</dbReference>
<dbReference type="HOGENOM" id="CLU_173323_0_0_5"/>
<dbReference type="KEGG" id="rir:BN877_p0368"/>
<evidence type="ECO:0000313" key="1">
    <source>
        <dbReference type="EMBL" id="CDI12091.1"/>
    </source>
</evidence>
<geneLocation type="plasmid" evidence="1 2">
    <name>IRBL74_p</name>
</geneLocation>
<organism evidence="1 2">
    <name type="scientific">Agrobacterium pusense</name>
    <dbReference type="NCBI Taxonomy" id="648995"/>
    <lineage>
        <taxon>Bacteria</taxon>
        <taxon>Pseudomonadati</taxon>
        <taxon>Pseudomonadota</taxon>
        <taxon>Alphaproteobacteria</taxon>
        <taxon>Hyphomicrobiales</taxon>
        <taxon>Rhizobiaceae</taxon>
        <taxon>Rhizobium/Agrobacterium group</taxon>
        <taxon>Agrobacterium</taxon>
    </lineage>
</organism>
<gene>
    <name evidence="1" type="ORF">BN877_p0368</name>
</gene>
<reference evidence="1 2" key="1">
    <citation type="journal article" date="2013" name="Genome Announc.">
        <title>Complete Genome Sequence of the Sesbania Symbiont and Rice Growth-Promoting Endophyte Rhizobium sp. Strain IRBG74.</title>
        <authorList>
            <person name="Crook M.B."/>
            <person name="Mitra S."/>
            <person name="Ane J.M."/>
            <person name="Sadowsky M.J."/>
            <person name="Gyaneshwar P."/>
        </authorList>
    </citation>
    <scope>NUCLEOTIDE SEQUENCE [LARGE SCALE GENOMIC DNA]</scope>
    <source>
        <strain evidence="1 2">IRBG74</strain>
        <plasmid evidence="2">IRBL74_p</plasmid>
    </source>
</reference>
<sequence>MPNMKIHMDRSLPKQVHIKVEAMMVPLRMLLCETLAVDISACQLAVIQVYGMTDQPTINIELSILPNANRTRQILLDLAKEIQRVVAAAATTGVAVRISQLDPATYVALK</sequence>
<accession>U4QI85</accession>
<evidence type="ECO:0000313" key="2">
    <source>
        <dbReference type="Proteomes" id="UP000016944"/>
    </source>
</evidence>
<dbReference type="AlphaFoldDB" id="U4QI85"/>
<dbReference type="EMBL" id="HG518324">
    <property type="protein sequence ID" value="CDI12091.1"/>
    <property type="molecule type" value="Genomic_DNA"/>
</dbReference>